<dbReference type="STRING" id="286115.A0A507CVF8"/>
<reference evidence="7 8" key="1">
    <citation type="journal article" date="2019" name="Sci. Rep.">
        <title>Comparative genomics of chytrid fungi reveal insights into the obligate biotrophic and pathogenic lifestyle of Synchytrium endobioticum.</title>
        <authorList>
            <person name="van de Vossenberg B.T.L.H."/>
            <person name="Warris S."/>
            <person name="Nguyen H.D.T."/>
            <person name="van Gent-Pelzer M.P.E."/>
            <person name="Joly D.L."/>
            <person name="van de Geest H.C."/>
            <person name="Bonants P.J.M."/>
            <person name="Smith D.S."/>
            <person name="Levesque C.A."/>
            <person name="van der Lee T.A.J."/>
        </authorList>
    </citation>
    <scope>NUCLEOTIDE SEQUENCE [LARGE SCALE GENOMIC DNA]</scope>
    <source>
        <strain evidence="7 8">MB42</strain>
    </source>
</reference>
<dbReference type="EMBL" id="QEAN01000208">
    <property type="protein sequence ID" value="TPX43156.1"/>
    <property type="molecule type" value="Genomic_DNA"/>
</dbReference>
<evidence type="ECO:0000256" key="5">
    <source>
        <dbReference type="SAM" id="Phobius"/>
    </source>
</evidence>
<dbReference type="Proteomes" id="UP000317494">
    <property type="component" value="Unassembled WGS sequence"/>
</dbReference>
<dbReference type="SUPFAM" id="SSF52540">
    <property type="entry name" value="P-loop containing nucleoside triphosphate hydrolases"/>
    <property type="match status" value="1"/>
</dbReference>
<dbReference type="InterPro" id="IPR027417">
    <property type="entry name" value="P-loop_NTPase"/>
</dbReference>
<keyword evidence="2" id="KW-0547">Nucleotide-binding</keyword>
<comment type="similarity">
    <text evidence="1">Belongs to the TRAFAC class dynamin-like GTPase superfamily. IRG family.</text>
</comment>
<dbReference type="PANTHER" id="PTHR32341">
    <property type="entry name" value="INTERFERON-INDUCIBLE GTPASE"/>
    <property type="match status" value="1"/>
</dbReference>
<proteinExistence type="inferred from homology"/>
<dbReference type="GO" id="GO:0005525">
    <property type="term" value="F:GTP binding"/>
    <property type="evidence" value="ECO:0007669"/>
    <property type="project" value="UniProtKB-KW"/>
</dbReference>
<comment type="caution">
    <text evidence="7">The sequence shown here is derived from an EMBL/GenBank/DDBJ whole genome shotgun (WGS) entry which is preliminary data.</text>
</comment>
<dbReference type="PANTHER" id="PTHR32341:SF17">
    <property type="entry name" value="IRG-TYPE G DOMAIN-CONTAINING PROTEIN"/>
    <property type="match status" value="1"/>
</dbReference>
<dbReference type="Pfam" id="PF05049">
    <property type="entry name" value="IIGP"/>
    <property type="match status" value="1"/>
</dbReference>
<keyword evidence="3" id="KW-0378">Hydrolase</keyword>
<evidence type="ECO:0000313" key="8">
    <source>
        <dbReference type="Proteomes" id="UP000317494"/>
    </source>
</evidence>
<evidence type="ECO:0000256" key="4">
    <source>
        <dbReference type="ARBA" id="ARBA00023134"/>
    </source>
</evidence>
<accession>A0A507CVF8</accession>
<dbReference type="InterPro" id="IPR051515">
    <property type="entry name" value="IRG"/>
</dbReference>
<dbReference type="VEuPathDB" id="FungiDB:SeMB42_g04842"/>
<evidence type="ECO:0000256" key="1">
    <source>
        <dbReference type="ARBA" id="ARBA00005429"/>
    </source>
</evidence>
<evidence type="ECO:0000259" key="6">
    <source>
        <dbReference type="PROSITE" id="PS51716"/>
    </source>
</evidence>
<keyword evidence="5" id="KW-0472">Membrane</keyword>
<dbReference type="AlphaFoldDB" id="A0A507CVF8"/>
<keyword evidence="5" id="KW-1133">Transmembrane helix</keyword>
<dbReference type="GO" id="GO:0016020">
    <property type="term" value="C:membrane"/>
    <property type="evidence" value="ECO:0007669"/>
    <property type="project" value="InterPro"/>
</dbReference>
<evidence type="ECO:0000256" key="2">
    <source>
        <dbReference type="ARBA" id="ARBA00022741"/>
    </source>
</evidence>
<evidence type="ECO:0000256" key="3">
    <source>
        <dbReference type="ARBA" id="ARBA00022801"/>
    </source>
</evidence>
<feature type="transmembrane region" description="Helical" evidence="5">
    <location>
        <begin position="21"/>
        <end position="39"/>
    </location>
</feature>
<sequence>MQVETLHSRLHRQAPTMTSLSQIYMVILIIVFVVHQIQAADKDNEKTMRELSKRLRKSRRKLIRQGPTYRINTNRLSRLLQLRQAYVPSGSPLKLDQLSQNPDPGNSIEWQTYVMEYNAYQFELCHIYHVLTSNGLIDLRVNLLADGGARDYSFERKEDALVRHSGTLKSLMRGYLVSEVKHAIVSDVVAPHIDIIVSTHGDDLALLINEMRHERLSLAKRINAINANKILVSLENATDDSDLERKSPSPSMVEPPMAPASHMSGAVLHYIMEYNGLMFMKYKLKSVQLTKVLNNVLTPPECRPELENKQKQVLAEMKTYLGTAYKYAEKLTERALHSFGYGKAWNSIEWQTYVMEYNAYQFELCHFLRVRLPYAYDGPSAYLRWRSRQALSKHSETLTHRIKGYLLLEVKYAIVSGGVAPHIHIISSTQGNEPEFSIYELLFERLSLAKRIDEMKKTEISVSLQDATDVSVLKGQDSPLSMEVLSMDPTSQMSSARLHYAMEYNGLMFMKYQLKSVQLTKVLRNVLTPPECRPELEHQQKQVHAIMETYLAPAAPVVPEAVVGACIALGIGVGMVVLEKEKAFFASPPKGPLPIYRPTNMSVDTEKCAHTLREEARKEIGIDSINHFNFGIVGNSGTGKSSLINALTQARPGDPTYAKEGETETTQEITSYKLTNHAVVWDLPGVGTAKTPPETYVTKNKLYAFDVIVVCTADRFTEGELRVAAELKKWKTPIVFVRTKTDIALDSKLGRLGTAKRSDKIGNAKRELRSETEAAIRPQLIPYDYGTSQIFFVSSWVLRAIQDPRDPSHTWDEYDEETLDELRKIKRLRQFEMDEISLFMYIAKTASIRRGGGAEN</sequence>
<keyword evidence="4" id="KW-0342">GTP-binding</keyword>
<feature type="domain" description="IRG-type G" evidence="6">
    <location>
        <begin position="626"/>
        <end position="813"/>
    </location>
</feature>
<keyword evidence="5" id="KW-0812">Transmembrane</keyword>
<protein>
    <recommendedName>
        <fullName evidence="6">IRG-type G domain-containing protein</fullName>
    </recommendedName>
</protein>
<evidence type="ECO:0000313" key="7">
    <source>
        <dbReference type="EMBL" id="TPX43156.1"/>
    </source>
</evidence>
<dbReference type="InterPro" id="IPR007743">
    <property type="entry name" value="Immunity-related_GTPase-like"/>
</dbReference>
<dbReference type="GO" id="GO:0003924">
    <property type="term" value="F:GTPase activity"/>
    <property type="evidence" value="ECO:0007669"/>
    <property type="project" value="TreeGrafter"/>
</dbReference>
<keyword evidence="8" id="KW-1185">Reference proteome</keyword>
<organism evidence="7 8">
    <name type="scientific">Synchytrium endobioticum</name>
    <dbReference type="NCBI Taxonomy" id="286115"/>
    <lineage>
        <taxon>Eukaryota</taxon>
        <taxon>Fungi</taxon>
        <taxon>Fungi incertae sedis</taxon>
        <taxon>Chytridiomycota</taxon>
        <taxon>Chytridiomycota incertae sedis</taxon>
        <taxon>Chytridiomycetes</taxon>
        <taxon>Synchytriales</taxon>
        <taxon>Synchytriaceae</taxon>
        <taxon>Synchytrium</taxon>
    </lineage>
</organism>
<dbReference type="PROSITE" id="PS51716">
    <property type="entry name" value="G_IRG"/>
    <property type="match status" value="1"/>
</dbReference>
<dbReference type="Gene3D" id="3.40.50.300">
    <property type="entry name" value="P-loop containing nucleotide triphosphate hydrolases"/>
    <property type="match status" value="1"/>
</dbReference>
<name>A0A507CVF8_9FUNG</name>
<gene>
    <name evidence="7" type="ORF">SeMB42_g04842</name>
</gene>
<dbReference type="InterPro" id="IPR030385">
    <property type="entry name" value="G_IRG_dom"/>
</dbReference>